<evidence type="ECO:0000256" key="4">
    <source>
        <dbReference type="SAM" id="MobiDB-lite"/>
    </source>
</evidence>
<sequence length="1058" mass="122866">MTMLLSSEESKNFKNKSSANKDKITSSEMENNHESSKSVDLSTDISSISSFTHHSKSEEKPSNIKYIISEKLNCSLSDIVQALKTFDKQRNGKILSANLHNVLNIFCHPLTAKEFNELLRKESVDEYGFVDYKSFLLKLTNKANELKDAYQNKENEFYKKDPKIEEIEVKMKSKIGRNLKNFIRSMWLYDFNHDGLIQKHEFRNILENYCFCLTDDQYNRNYEKKKSILKTVTEKIHELLWSLYDPAGRGVLNYKDFLLKLGARSESYKRIMPKDLQFKPSSTSFNVTYSRDEQVKKRCAKLGRDDPAIQGQVLNYVIDTFKKKIEKNFPILLRTFQIKDGSGSGSIPITVFHQVLNYFVMPMSSQLFKQVLMSFDIPPTANKIEWYEFLKNVCTKNKVENQSNTSHLEGSHNWQVCKTIMEKLRKNSKDPENFFKNSFTISSQNKKIIPRAELRRTINQYLTFPIAEEEFRSLMFILDSGHSNMIDCDKFLSLLTESSTVKNNGMSKQSSSEEIHPGNAFAQLSGEKFKKEFRKCFNKNLKNIEKAINAFDAEETGFMLPCDLKKILESFCFPLTDSQCCEIFSSFPTFNNKVFYSDFINHYKKTPYEDEEKWAVCVKRLTAAQDATAKRLSNKEILRNVKETVRAQKEIFLKEFKNYDYCSAGIARKEVFLKLINKYVCRLTDEQLNMLWNMLPVNEIGLLKYEVFLNDYIKDNNVHSTCDKSSISSHVSSPVPSISSKKSSHSENGVKNRPKTAGSVSSIVSSNSYNKLVIRPKSAVTKHSWEQQSILNSESIRNKNVSNLVVEGQGCSVLTSEQYKQYRSLNFGNVKVHSELNNINGNAKINIHTSKNFYLKKQENVCNDLKKNTAIKDGYSNYDKMFIDSIKSRWRDILRRCKAKDPENTNKISWNDFENILPKTGITINDVILDLLETEYNIKRDIQVNYWTFLRKILLALDSKKKVNVSKVTSSQESVSLCKVLLTNRDKILKNYRDLRYAFRRADQQHSGSIRASEFRRIMALHRIHLSEDDFFYICDYFDPKLTEKIPYDDFLEAFIQK</sequence>
<dbReference type="InterPro" id="IPR011992">
    <property type="entry name" value="EF-hand-dom_pair"/>
</dbReference>
<feature type="domain" description="EF-hand" evidence="5">
    <location>
        <begin position="990"/>
        <end position="1025"/>
    </location>
</feature>
<dbReference type="OrthoDB" id="6425025at2759"/>
<dbReference type="Pfam" id="PF13499">
    <property type="entry name" value="EF-hand_7"/>
    <property type="match status" value="1"/>
</dbReference>
<feature type="compositionally biased region" description="Low complexity" evidence="4">
    <location>
        <begin position="725"/>
        <end position="741"/>
    </location>
</feature>
<feature type="region of interest" description="Disordered" evidence="4">
    <location>
        <begin position="725"/>
        <end position="761"/>
    </location>
</feature>
<feature type="domain" description="EF-hand" evidence="5">
    <location>
        <begin position="188"/>
        <end position="212"/>
    </location>
</feature>
<dbReference type="PROSITE" id="PS50222">
    <property type="entry name" value="EF_HAND_2"/>
    <property type="match status" value="2"/>
</dbReference>
<evidence type="ECO:0000256" key="3">
    <source>
        <dbReference type="ARBA" id="ARBA00022837"/>
    </source>
</evidence>
<dbReference type="AlphaFoldDB" id="A0A8X6NID0"/>
<proteinExistence type="predicted"/>
<evidence type="ECO:0000313" key="6">
    <source>
        <dbReference type="EMBL" id="GFT14778.1"/>
    </source>
</evidence>
<dbReference type="GO" id="GO:0005509">
    <property type="term" value="F:calcium ion binding"/>
    <property type="evidence" value="ECO:0007669"/>
    <property type="project" value="InterPro"/>
</dbReference>
<comment type="caution">
    <text evidence="6">The sequence shown here is derived from an EMBL/GenBank/DDBJ whole genome shotgun (WGS) entry which is preliminary data.</text>
</comment>
<dbReference type="Pfam" id="PF08976">
    <property type="entry name" value="EF-hand_11"/>
    <property type="match status" value="1"/>
</dbReference>
<dbReference type="InterPro" id="IPR002048">
    <property type="entry name" value="EF_hand_dom"/>
</dbReference>
<keyword evidence="7" id="KW-1185">Reference proteome</keyword>
<organism evidence="6 7">
    <name type="scientific">Nephila pilipes</name>
    <name type="common">Giant wood spider</name>
    <name type="synonym">Nephila maculata</name>
    <dbReference type="NCBI Taxonomy" id="299642"/>
    <lineage>
        <taxon>Eukaryota</taxon>
        <taxon>Metazoa</taxon>
        <taxon>Ecdysozoa</taxon>
        <taxon>Arthropoda</taxon>
        <taxon>Chelicerata</taxon>
        <taxon>Arachnida</taxon>
        <taxon>Araneae</taxon>
        <taxon>Araneomorphae</taxon>
        <taxon>Entelegynae</taxon>
        <taxon>Araneoidea</taxon>
        <taxon>Nephilidae</taxon>
        <taxon>Nephila</taxon>
    </lineage>
</organism>
<evidence type="ECO:0000256" key="2">
    <source>
        <dbReference type="ARBA" id="ARBA00022737"/>
    </source>
</evidence>
<feature type="compositionally biased region" description="Basic and acidic residues" evidence="4">
    <location>
        <begin position="19"/>
        <end position="37"/>
    </location>
</feature>
<keyword evidence="2" id="KW-0677">Repeat</keyword>
<dbReference type="InterPro" id="IPR018247">
    <property type="entry name" value="EF_Hand_1_Ca_BS"/>
</dbReference>
<gene>
    <name evidence="6" type="primary">EFCAB6</name>
    <name evidence="6" type="ORF">NPIL_77922</name>
</gene>
<evidence type="ECO:0000313" key="7">
    <source>
        <dbReference type="Proteomes" id="UP000887013"/>
    </source>
</evidence>
<dbReference type="PROSITE" id="PS00018">
    <property type="entry name" value="EF_HAND_1"/>
    <property type="match status" value="1"/>
</dbReference>
<dbReference type="EMBL" id="BMAW01104486">
    <property type="protein sequence ID" value="GFT14778.1"/>
    <property type="molecule type" value="Genomic_DNA"/>
</dbReference>
<evidence type="ECO:0000259" key="5">
    <source>
        <dbReference type="PROSITE" id="PS50222"/>
    </source>
</evidence>
<dbReference type="Gene3D" id="1.10.238.10">
    <property type="entry name" value="EF-hand"/>
    <property type="match status" value="6"/>
</dbReference>
<evidence type="ECO:0000256" key="1">
    <source>
        <dbReference type="ARBA" id="ARBA00022553"/>
    </source>
</evidence>
<dbReference type="InterPro" id="IPR015070">
    <property type="entry name" value="EF_hand_DJBP"/>
</dbReference>
<dbReference type="Proteomes" id="UP000887013">
    <property type="component" value="Unassembled WGS sequence"/>
</dbReference>
<dbReference type="SUPFAM" id="SSF47473">
    <property type="entry name" value="EF-hand"/>
    <property type="match status" value="5"/>
</dbReference>
<dbReference type="InterPro" id="IPR052603">
    <property type="entry name" value="EFCB6"/>
</dbReference>
<keyword evidence="3" id="KW-0106">Calcium</keyword>
<protein>
    <submittedName>
        <fullName evidence="6">EF-hand calcium-binding domain-containing protein 6</fullName>
    </submittedName>
</protein>
<name>A0A8X6NID0_NEPPI</name>
<dbReference type="PANTHER" id="PTHR20875:SF2">
    <property type="entry name" value="EF-HAND CALCIUM-BINDING DOMAIN-CONTAINING PROTEIN 6"/>
    <property type="match status" value="1"/>
</dbReference>
<reference evidence="6" key="1">
    <citation type="submission" date="2020-08" db="EMBL/GenBank/DDBJ databases">
        <title>Multicomponent nature underlies the extraordinary mechanical properties of spider dragline silk.</title>
        <authorList>
            <person name="Kono N."/>
            <person name="Nakamura H."/>
            <person name="Mori M."/>
            <person name="Yoshida Y."/>
            <person name="Ohtoshi R."/>
            <person name="Malay A.D."/>
            <person name="Moran D.A.P."/>
            <person name="Tomita M."/>
            <person name="Numata K."/>
            <person name="Arakawa K."/>
        </authorList>
    </citation>
    <scope>NUCLEOTIDE SEQUENCE</scope>
</reference>
<accession>A0A8X6NID0</accession>
<dbReference type="GO" id="GO:0005654">
    <property type="term" value="C:nucleoplasm"/>
    <property type="evidence" value="ECO:0007669"/>
    <property type="project" value="TreeGrafter"/>
</dbReference>
<feature type="region of interest" description="Disordered" evidence="4">
    <location>
        <begin position="1"/>
        <end position="41"/>
    </location>
</feature>
<dbReference type="SMART" id="SM00054">
    <property type="entry name" value="EFh"/>
    <property type="match status" value="4"/>
</dbReference>
<dbReference type="PANTHER" id="PTHR20875">
    <property type="entry name" value="EF-HAND CALCIUM-BINDING DOMAIN-CONTAINING PROTEIN 6-RELATED"/>
    <property type="match status" value="1"/>
</dbReference>
<keyword evidence="1" id="KW-0597">Phosphoprotein</keyword>